<keyword evidence="2" id="KW-1185">Reference proteome</keyword>
<proteinExistence type="predicted"/>
<protein>
    <submittedName>
        <fullName evidence="1">Uncharacterized protein</fullName>
    </submittedName>
</protein>
<comment type="caution">
    <text evidence="1">The sequence shown here is derived from an EMBL/GenBank/DDBJ whole genome shotgun (WGS) entry which is preliminary data.</text>
</comment>
<dbReference type="SUPFAM" id="SSF57938">
    <property type="entry name" value="DnaJ/Hsp40 cysteine-rich domain"/>
    <property type="match status" value="1"/>
</dbReference>
<gene>
    <name evidence="1" type="ORF">ACFOGI_15685</name>
</gene>
<evidence type="ECO:0000313" key="2">
    <source>
        <dbReference type="Proteomes" id="UP001595279"/>
    </source>
</evidence>
<organism evidence="1 2">
    <name type="scientific">Virgibacillus xinjiangensis</name>
    <dbReference type="NCBI Taxonomy" id="393090"/>
    <lineage>
        <taxon>Bacteria</taxon>
        <taxon>Bacillati</taxon>
        <taxon>Bacillota</taxon>
        <taxon>Bacilli</taxon>
        <taxon>Bacillales</taxon>
        <taxon>Bacillaceae</taxon>
        <taxon>Virgibacillus</taxon>
    </lineage>
</organism>
<dbReference type="EMBL" id="JBHRSA010000057">
    <property type="protein sequence ID" value="MFC3041686.1"/>
    <property type="molecule type" value="Genomic_DNA"/>
</dbReference>
<dbReference type="RefSeq" id="WP_390274614.1">
    <property type="nucleotide sequence ID" value="NZ_JBHRSA010000057.1"/>
</dbReference>
<accession>A0ABV7CZ29</accession>
<sequence>MSGKDERCRACEGTGMLADDEGWQYTCSICRGDGSYSQDDAAKGARIMEVDETNRLLD</sequence>
<dbReference type="Gene3D" id="6.20.20.10">
    <property type="match status" value="1"/>
</dbReference>
<reference evidence="2" key="1">
    <citation type="journal article" date="2019" name="Int. J. Syst. Evol. Microbiol.">
        <title>The Global Catalogue of Microorganisms (GCM) 10K type strain sequencing project: providing services to taxonomists for standard genome sequencing and annotation.</title>
        <authorList>
            <consortium name="The Broad Institute Genomics Platform"/>
            <consortium name="The Broad Institute Genome Sequencing Center for Infectious Disease"/>
            <person name="Wu L."/>
            <person name="Ma J."/>
        </authorList>
    </citation>
    <scope>NUCLEOTIDE SEQUENCE [LARGE SCALE GENOMIC DNA]</scope>
    <source>
        <strain evidence="2">KCTC 13128</strain>
    </source>
</reference>
<name>A0ABV7CZ29_9BACI</name>
<dbReference type="InterPro" id="IPR036410">
    <property type="entry name" value="HSP_DnaJ_Cys-rich_dom_sf"/>
</dbReference>
<evidence type="ECO:0000313" key="1">
    <source>
        <dbReference type="EMBL" id="MFC3041686.1"/>
    </source>
</evidence>
<dbReference type="Proteomes" id="UP001595279">
    <property type="component" value="Unassembled WGS sequence"/>
</dbReference>